<dbReference type="AlphaFoldDB" id="A0A177M8I0"/>
<evidence type="ECO:0000256" key="1">
    <source>
        <dbReference type="SAM" id="Phobius"/>
    </source>
</evidence>
<feature type="transmembrane region" description="Helical" evidence="1">
    <location>
        <begin position="65"/>
        <end position="91"/>
    </location>
</feature>
<accession>A0A177M8I0</accession>
<evidence type="ECO:0000313" key="3">
    <source>
        <dbReference type="Proteomes" id="UP000077763"/>
    </source>
</evidence>
<proteinExistence type="predicted"/>
<organism evidence="2 3">
    <name type="scientific">Methylomonas methanica</name>
    <dbReference type="NCBI Taxonomy" id="421"/>
    <lineage>
        <taxon>Bacteria</taxon>
        <taxon>Pseudomonadati</taxon>
        <taxon>Pseudomonadota</taxon>
        <taxon>Gammaproteobacteria</taxon>
        <taxon>Methylococcales</taxon>
        <taxon>Methylococcaceae</taxon>
        <taxon>Methylomonas</taxon>
    </lineage>
</organism>
<comment type="caution">
    <text evidence="2">The sequence shown here is derived from an EMBL/GenBank/DDBJ whole genome shotgun (WGS) entry which is preliminary data.</text>
</comment>
<dbReference type="Proteomes" id="UP000077763">
    <property type="component" value="Unassembled WGS sequence"/>
</dbReference>
<reference evidence="2 3" key="1">
    <citation type="submission" date="2016-03" db="EMBL/GenBank/DDBJ databases">
        <authorList>
            <person name="Ploux O."/>
        </authorList>
    </citation>
    <scope>NUCLEOTIDE SEQUENCE [LARGE SCALE GENOMIC DNA]</scope>
    <source>
        <strain evidence="2 3">R-45371</strain>
    </source>
</reference>
<feature type="transmembrane region" description="Helical" evidence="1">
    <location>
        <begin position="97"/>
        <end position="119"/>
    </location>
</feature>
<keyword evidence="1" id="KW-1133">Transmembrane helix</keyword>
<name>A0A177M8I0_METMH</name>
<evidence type="ECO:0000313" key="2">
    <source>
        <dbReference type="EMBL" id="OAI01992.1"/>
    </source>
</evidence>
<dbReference type="InterPro" id="IPR009937">
    <property type="entry name" value="Phage_holin_3_6"/>
</dbReference>
<keyword evidence="1" id="KW-0812">Transmembrane</keyword>
<dbReference type="EMBL" id="LUUH01000065">
    <property type="protein sequence ID" value="OAI01992.1"/>
    <property type="molecule type" value="Genomic_DNA"/>
</dbReference>
<keyword evidence="1" id="KW-0472">Membrane</keyword>
<sequence>MDHNASTRTEEYTGPSAMHAQPAKDVSMLGDIQALWEELQGLSHDRFRLAALETRRAGQSLTTMLTAAVMLGLILSTAWLGLLAAGIQWLIEHDLQASHAILLAVAGNLLLALVLFAIIRARSNYLKFPATQRSLKAVPKAPCDKRSLSFLAR</sequence>
<protein>
    <submittedName>
        <fullName evidence="2">Uncharacterized protein</fullName>
    </submittedName>
</protein>
<gene>
    <name evidence="2" type="ORF">A1353_17810</name>
</gene>
<dbReference type="Pfam" id="PF07332">
    <property type="entry name" value="Phage_holin_3_6"/>
    <property type="match status" value="1"/>
</dbReference>